<dbReference type="Proteomes" id="UP001519460">
    <property type="component" value="Unassembled WGS sequence"/>
</dbReference>
<name>A0ABD0JPY0_9CAEN</name>
<organism evidence="2 3">
    <name type="scientific">Batillaria attramentaria</name>
    <dbReference type="NCBI Taxonomy" id="370345"/>
    <lineage>
        <taxon>Eukaryota</taxon>
        <taxon>Metazoa</taxon>
        <taxon>Spiralia</taxon>
        <taxon>Lophotrochozoa</taxon>
        <taxon>Mollusca</taxon>
        <taxon>Gastropoda</taxon>
        <taxon>Caenogastropoda</taxon>
        <taxon>Sorbeoconcha</taxon>
        <taxon>Cerithioidea</taxon>
        <taxon>Batillariidae</taxon>
        <taxon>Batillaria</taxon>
    </lineage>
</organism>
<sequence>MSLPTNGAQFKEALQQKEAQRPVSLTDIFRARTPISSRKTATKRQSQSTISSTCNPQYHHTVHNTNAVNDHTSVHNIIARLSTQPSSHSPRHNTTNTQSGHNPVITYHHTVHNTNAVTDHKVHNIITQSTQPSSHSPQYHQHTVRP</sequence>
<protein>
    <submittedName>
        <fullName evidence="2">Uncharacterized protein</fullName>
    </submittedName>
</protein>
<dbReference type="AlphaFoldDB" id="A0ABD0JPY0"/>
<evidence type="ECO:0000256" key="1">
    <source>
        <dbReference type="SAM" id="MobiDB-lite"/>
    </source>
</evidence>
<dbReference type="EMBL" id="JACVVK020000362">
    <property type="protein sequence ID" value="KAK7476917.1"/>
    <property type="molecule type" value="Genomic_DNA"/>
</dbReference>
<gene>
    <name evidence="2" type="ORF">BaRGS_00031856</name>
</gene>
<evidence type="ECO:0000313" key="2">
    <source>
        <dbReference type="EMBL" id="KAK7476917.1"/>
    </source>
</evidence>
<comment type="caution">
    <text evidence="2">The sequence shown here is derived from an EMBL/GenBank/DDBJ whole genome shotgun (WGS) entry which is preliminary data.</text>
</comment>
<evidence type="ECO:0000313" key="3">
    <source>
        <dbReference type="Proteomes" id="UP001519460"/>
    </source>
</evidence>
<proteinExistence type="predicted"/>
<reference evidence="2 3" key="1">
    <citation type="journal article" date="2023" name="Sci. Data">
        <title>Genome assembly of the Korean intertidal mud-creeper Batillaria attramentaria.</title>
        <authorList>
            <person name="Patra A.K."/>
            <person name="Ho P.T."/>
            <person name="Jun S."/>
            <person name="Lee S.J."/>
            <person name="Kim Y."/>
            <person name="Won Y.J."/>
        </authorList>
    </citation>
    <scope>NUCLEOTIDE SEQUENCE [LARGE SCALE GENOMIC DNA]</scope>
    <source>
        <strain evidence="2">Wonlab-2016</strain>
    </source>
</reference>
<accession>A0ABD0JPY0</accession>
<keyword evidence="3" id="KW-1185">Reference proteome</keyword>
<feature type="region of interest" description="Disordered" evidence="1">
    <location>
        <begin position="34"/>
        <end position="55"/>
    </location>
</feature>